<name>A0AAX1ZHH8_ACIBA</name>
<sequence>MTKIIILLFVSYFEVKRIFVTLPSFNVSNLGAMPSV</sequence>
<protein>
    <submittedName>
        <fullName evidence="1">GntR family transcriptional regulator</fullName>
    </submittedName>
</protein>
<comment type="caution">
    <text evidence="1">The sequence shown here is derived from an EMBL/GenBank/DDBJ whole genome shotgun (WGS) entry which is preliminary data.</text>
</comment>
<evidence type="ECO:0000313" key="2">
    <source>
        <dbReference type="Proteomes" id="UP000268239"/>
    </source>
</evidence>
<dbReference type="AlphaFoldDB" id="A0AAX1ZHH8"/>
<gene>
    <name evidence="1" type="ORF">EJ062_19980</name>
</gene>
<accession>A0AAX1ZHH8</accession>
<reference evidence="1 2" key="1">
    <citation type="submission" date="2018-12" db="EMBL/GenBank/DDBJ databases">
        <title>Draft Genome Sequences Human Pathogenic Acinetobacter baumannii Strains.</title>
        <authorList>
            <person name="Madhi M."/>
            <person name="Ronco T."/>
            <person name="Olsen R.H."/>
            <person name="Hassani A."/>
        </authorList>
    </citation>
    <scope>NUCLEOTIDE SEQUENCE [LARGE SCALE GENOMIC DNA]</scope>
    <source>
        <strain evidence="1 2">AB3</strain>
    </source>
</reference>
<dbReference type="EMBL" id="RXLU01000193">
    <property type="protein sequence ID" value="RTQ65877.1"/>
    <property type="molecule type" value="Genomic_DNA"/>
</dbReference>
<proteinExistence type="predicted"/>
<organism evidence="1 2">
    <name type="scientific">Acinetobacter baumannii</name>
    <dbReference type="NCBI Taxonomy" id="470"/>
    <lineage>
        <taxon>Bacteria</taxon>
        <taxon>Pseudomonadati</taxon>
        <taxon>Pseudomonadota</taxon>
        <taxon>Gammaproteobacteria</taxon>
        <taxon>Moraxellales</taxon>
        <taxon>Moraxellaceae</taxon>
        <taxon>Acinetobacter</taxon>
        <taxon>Acinetobacter calcoaceticus/baumannii complex</taxon>
    </lineage>
</organism>
<feature type="non-terminal residue" evidence="1">
    <location>
        <position position="36"/>
    </location>
</feature>
<evidence type="ECO:0000313" key="1">
    <source>
        <dbReference type="EMBL" id="RTQ65877.1"/>
    </source>
</evidence>
<dbReference type="Proteomes" id="UP000268239">
    <property type="component" value="Unassembled WGS sequence"/>
</dbReference>